<dbReference type="Pfam" id="PF01769">
    <property type="entry name" value="MgtE"/>
    <property type="match status" value="1"/>
</dbReference>
<evidence type="ECO:0000256" key="3">
    <source>
        <dbReference type="ARBA" id="ARBA00022448"/>
    </source>
</evidence>
<feature type="transmembrane region" description="Helical" evidence="9">
    <location>
        <begin position="177"/>
        <end position="198"/>
    </location>
</feature>
<keyword evidence="4 9" id="KW-0812">Transmembrane</keyword>
<evidence type="ECO:0000259" key="10">
    <source>
        <dbReference type="PROSITE" id="PS51371"/>
    </source>
</evidence>
<evidence type="ECO:0000256" key="4">
    <source>
        <dbReference type="ARBA" id="ARBA00022692"/>
    </source>
</evidence>
<feature type="transmembrane region" description="Helical" evidence="9">
    <location>
        <begin position="245"/>
        <end position="268"/>
    </location>
</feature>
<keyword evidence="7 9" id="KW-0472">Membrane</keyword>
<protein>
    <recommendedName>
        <fullName evidence="10">CBS domain-containing protein</fullName>
    </recommendedName>
</protein>
<dbReference type="GO" id="GO:0016020">
    <property type="term" value="C:membrane"/>
    <property type="evidence" value="ECO:0007669"/>
    <property type="project" value="UniProtKB-SubCell"/>
</dbReference>
<evidence type="ECO:0000313" key="12">
    <source>
        <dbReference type="Proteomes" id="UP000177169"/>
    </source>
</evidence>
<evidence type="ECO:0000256" key="1">
    <source>
        <dbReference type="ARBA" id="ARBA00004141"/>
    </source>
</evidence>
<name>A0A1F7Z3N0_9BACT</name>
<dbReference type="InterPro" id="IPR046342">
    <property type="entry name" value="CBS_dom_sf"/>
</dbReference>
<dbReference type="InterPro" id="IPR006667">
    <property type="entry name" value="SLC41_membr_dom"/>
</dbReference>
<comment type="subcellular location">
    <subcellularLocation>
        <location evidence="1">Membrane</location>
        <topology evidence="1">Multi-pass membrane protein</topology>
    </subcellularLocation>
</comment>
<keyword evidence="5" id="KW-0460">Magnesium</keyword>
<evidence type="ECO:0000256" key="2">
    <source>
        <dbReference type="ARBA" id="ARBA00009749"/>
    </source>
</evidence>
<dbReference type="InterPro" id="IPR036739">
    <property type="entry name" value="SLC41_membr_dom_sf"/>
</dbReference>
<dbReference type="InterPro" id="IPR000644">
    <property type="entry name" value="CBS_dom"/>
</dbReference>
<feature type="transmembrane region" description="Helical" evidence="9">
    <location>
        <begin position="145"/>
        <end position="165"/>
    </location>
</feature>
<dbReference type="Gene3D" id="1.10.357.20">
    <property type="entry name" value="SLC41 divalent cation transporters, integral membrane domain"/>
    <property type="match status" value="1"/>
</dbReference>
<comment type="similarity">
    <text evidence="2">Belongs to the SLC41A transporter family.</text>
</comment>
<evidence type="ECO:0000256" key="7">
    <source>
        <dbReference type="ARBA" id="ARBA00023136"/>
    </source>
</evidence>
<evidence type="ECO:0000313" key="11">
    <source>
        <dbReference type="EMBL" id="OGM34111.1"/>
    </source>
</evidence>
<dbReference type="SUPFAM" id="SSF161093">
    <property type="entry name" value="MgtE membrane domain-like"/>
    <property type="match status" value="1"/>
</dbReference>
<organism evidence="11 12">
    <name type="scientific">Candidatus Woesebacteria bacterium RIFCSPHIGHO2_02_FULL_39_13</name>
    <dbReference type="NCBI Taxonomy" id="1802505"/>
    <lineage>
        <taxon>Bacteria</taxon>
        <taxon>Candidatus Woeseibacteriota</taxon>
    </lineage>
</organism>
<feature type="transmembrane region" description="Helical" evidence="9">
    <location>
        <begin position="280"/>
        <end position="302"/>
    </location>
</feature>
<keyword evidence="3" id="KW-0813">Transport</keyword>
<dbReference type="PANTHER" id="PTHR43773">
    <property type="entry name" value="MAGNESIUM TRANSPORTER MGTE"/>
    <property type="match status" value="1"/>
</dbReference>
<dbReference type="AlphaFoldDB" id="A0A1F7Z3N0"/>
<evidence type="ECO:0000256" key="5">
    <source>
        <dbReference type="ARBA" id="ARBA00022842"/>
    </source>
</evidence>
<accession>A0A1F7Z3N0</accession>
<evidence type="ECO:0000256" key="6">
    <source>
        <dbReference type="ARBA" id="ARBA00022989"/>
    </source>
</evidence>
<feature type="domain" description="CBS" evidence="10">
    <location>
        <begin position="59"/>
        <end position="115"/>
    </location>
</feature>
<keyword evidence="8" id="KW-0129">CBS domain</keyword>
<evidence type="ECO:0000256" key="9">
    <source>
        <dbReference type="SAM" id="Phobius"/>
    </source>
</evidence>
<dbReference type="STRING" id="1802505.A3D01_00060"/>
<dbReference type="PANTHER" id="PTHR43773:SF1">
    <property type="entry name" value="MAGNESIUM TRANSPORTER MGTE"/>
    <property type="match status" value="1"/>
</dbReference>
<dbReference type="GO" id="GO:0015095">
    <property type="term" value="F:magnesium ion transmembrane transporter activity"/>
    <property type="evidence" value="ECO:0007669"/>
    <property type="project" value="InterPro"/>
</dbReference>
<dbReference type="PROSITE" id="PS51371">
    <property type="entry name" value="CBS"/>
    <property type="match status" value="1"/>
</dbReference>
<feature type="transmembrane region" description="Helical" evidence="9">
    <location>
        <begin position="218"/>
        <end position="239"/>
    </location>
</feature>
<dbReference type="Pfam" id="PF00571">
    <property type="entry name" value="CBS"/>
    <property type="match status" value="1"/>
</dbReference>
<dbReference type="Gene3D" id="3.10.580.10">
    <property type="entry name" value="CBS-domain"/>
    <property type="match status" value="1"/>
</dbReference>
<proteinExistence type="inferred from homology"/>
<evidence type="ECO:0000256" key="8">
    <source>
        <dbReference type="PROSITE-ProRule" id="PRU00703"/>
    </source>
</evidence>
<dbReference type="Proteomes" id="UP000177169">
    <property type="component" value="Unassembled WGS sequence"/>
</dbReference>
<dbReference type="EMBL" id="MGGR01000009">
    <property type="protein sequence ID" value="OGM34111.1"/>
    <property type="molecule type" value="Genomic_DNA"/>
</dbReference>
<comment type="caution">
    <text evidence="11">The sequence shown here is derived from an EMBL/GenBank/DDBJ whole genome shotgun (WGS) entry which is preliminary data.</text>
</comment>
<reference evidence="11 12" key="1">
    <citation type="journal article" date="2016" name="Nat. Commun.">
        <title>Thousands of microbial genomes shed light on interconnected biogeochemical processes in an aquifer system.</title>
        <authorList>
            <person name="Anantharaman K."/>
            <person name="Brown C.T."/>
            <person name="Hug L.A."/>
            <person name="Sharon I."/>
            <person name="Castelle C.J."/>
            <person name="Probst A.J."/>
            <person name="Thomas B.C."/>
            <person name="Singh A."/>
            <person name="Wilkins M.J."/>
            <person name="Karaoz U."/>
            <person name="Brodie E.L."/>
            <person name="Williams K.H."/>
            <person name="Hubbard S.S."/>
            <person name="Banfield J.F."/>
        </authorList>
    </citation>
    <scope>NUCLEOTIDE SEQUENCE [LARGE SCALE GENOMIC DNA]</scope>
</reference>
<keyword evidence="6 9" id="KW-1133">Transmembrane helix</keyword>
<sequence>MFDKSDTVEYVLSSIRKKTGSWPNSESIYVVDKENKLTGAIEFKRLLTSNPKERLLNLMPRDTDFLTDRSHQNTAVKLAINKNLESIPIVDQNGHFLGIIDSGQILKIMHEEHVEKLMHFSGILDNESLADAYKAKISGVFRARIPWLLLGLIGGIFSTLVIKLFDHTLEKELSLAFFIPLIVYMNAAVGAQTQTIFVRFSAFEKISFKKSMLYELKVALLVGATIAIGMFFFATIWLGSKIAEIVSLSIFIGVVSSVVIGTFIPWFLQRKGKDPAIGSGPFATIIQDLLSVIIYFSIAAYLL</sequence>
<dbReference type="SUPFAM" id="SSF54631">
    <property type="entry name" value="CBS-domain pair"/>
    <property type="match status" value="1"/>
</dbReference>
<gene>
    <name evidence="11" type="ORF">A3D01_00060</name>
</gene>
<dbReference type="InterPro" id="IPR006669">
    <property type="entry name" value="MgtE_transporter"/>
</dbReference>